<feature type="coiled-coil region" evidence="1">
    <location>
        <begin position="19"/>
        <end position="57"/>
    </location>
</feature>
<feature type="non-terminal residue" evidence="3">
    <location>
        <position position="188"/>
    </location>
</feature>
<dbReference type="EMBL" id="CAMAPE010000001">
    <property type="protein sequence ID" value="CAH9051491.1"/>
    <property type="molecule type" value="Genomic_DNA"/>
</dbReference>
<feature type="region of interest" description="Disordered" evidence="2">
    <location>
        <begin position="156"/>
        <end position="188"/>
    </location>
</feature>
<accession>A0A9P0VQX2</accession>
<keyword evidence="1" id="KW-0175">Coiled coil</keyword>
<proteinExistence type="predicted"/>
<evidence type="ECO:0000313" key="3">
    <source>
        <dbReference type="EMBL" id="CAH9051491.1"/>
    </source>
</evidence>
<evidence type="ECO:0000256" key="1">
    <source>
        <dbReference type="SAM" id="Coils"/>
    </source>
</evidence>
<dbReference type="Proteomes" id="UP001152484">
    <property type="component" value="Unassembled WGS sequence"/>
</dbReference>
<gene>
    <name evidence="3" type="ORF">CEURO_LOCUS226</name>
</gene>
<evidence type="ECO:0000313" key="4">
    <source>
        <dbReference type="Proteomes" id="UP001152484"/>
    </source>
</evidence>
<evidence type="ECO:0000256" key="2">
    <source>
        <dbReference type="SAM" id="MobiDB-lite"/>
    </source>
</evidence>
<sequence length="188" mass="20671">MWKLIHDKDASLMDMCRLEEALRQATEGAEQRLRSAVEEAKAEAERIDAEAAKKGAEEVEGAKAEAVAAADKSAVENFVAEGWTAEGRKDWVSSVGEKSVDAWVEGPGKMWLAERCDSYYQGGEFFTQHLIYRRLIRHFGIPLEQFDPAVHPDVRVPLSPGEEKSQIEDSVMMGGSDEGGAEDDVGGE</sequence>
<reference evidence="3" key="1">
    <citation type="submission" date="2022-07" db="EMBL/GenBank/DDBJ databases">
        <authorList>
            <person name="Macas J."/>
            <person name="Novak P."/>
            <person name="Neumann P."/>
        </authorList>
    </citation>
    <scope>NUCLEOTIDE SEQUENCE</scope>
</reference>
<organism evidence="3 4">
    <name type="scientific">Cuscuta europaea</name>
    <name type="common">European dodder</name>
    <dbReference type="NCBI Taxonomy" id="41803"/>
    <lineage>
        <taxon>Eukaryota</taxon>
        <taxon>Viridiplantae</taxon>
        <taxon>Streptophyta</taxon>
        <taxon>Embryophyta</taxon>
        <taxon>Tracheophyta</taxon>
        <taxon>Spermatophyta</taxon>
        <taxon>Magnoliopsida</taxon>
        <taxon>eudicotyledons</taxon>
        <taxon>Gunneridae</taxon>
        <taxon>Pentapetalae</taxon>
        <taxon>asterids</taxon>
        <taxon>lamiids</taxon>
        <taxon>Solanales</taxon>
        <taxon>Convolvulaceae</taxon>
        <taxon>Cuscuteae</taxon>
        <taxon>Cuscuta</taxon>
        <taxon>Cuscuta subgen. Cuscuta</taxon>
    </lineage>
</organism>
<name>A0A9P0VQX2_CUSEU</name>
<dbReference type="AlphaFoldDB" id="A0A9P0VQX2"/>
<keyword evidence="4" id="KW-1185">Reference proteome</keyword>
<protein>
    <submittedName>
        <fullName evidence="3">Uncharacterized protein</fullName>
    </submittedName>
</protein>
<feature type="compositionally biased region" description="Acidic residues" evidence="2">
    <location>
        <begin position="179"/>
        <end position="188"/>
    </location>
</feature>
<comment type="caution">
    <text evidence="3">The sequence shown here is derived from an EMBL/GenBank/DDBJ whole genome shotgun (WGS) entry which is preliminary data.</text>
</comment>